<evidence type="ECO:0000256" key="2">
    <source>
        <dbReference type="SAM" id="SignalP"/>
    </source>
</evidence>
<keyword evidence="1" id="KW-0472">Membrane</keyword>
<keyword evidence="4" id="KW-1185">Reference proteome</keyword>
<feature type="transmembrane region" description="Helical" evidence="1">
    <location>
        <begin position="27"/>
        <end position="48"/>
    </location>
</feature>
<name>A0A8C9QT82_SCLFO</name>
<reference evidence="3" key="3">
    <citation type="submission" date="2025-09" db="UniProtKB">
        <authorList>
            <consortium name="Ensembl"/>
        </authorList>
    </citation>
    <scope>IDENTIFICATION</scope>
</reference>
<dbReference type="Ensembl" id="ENSSFOT00015003914.2">
    <property type="protein sequence ID" value="ENSSFOP00015003850.1"/>
    <property type="gene ID" value="ENSSFOG00015002525.2"/>
</dbReference>
<feature type="chain" id="PRO_5034903481" evidence="2">
    <location>
        <begin position="18"/>
        <end position="66"/>
    </location>
</feature>
<dbReference type="Proteomes" id="UP000694397">
    <property type="component" value="Chromosome 18"/>
</dbReference>
<protein>
    <submittedName>
        <fullName evidence="3">Uncharacterized protein</fullName>
    </submittedName>
</protein>
<dbReference type="Gene3D" id="1.20.5.780">
    <property type="entry name" value="Single helix bin"/>
    <property type="match status" value="1"/>
</dbReference>
<keyword evidence="2" id="KW-0732">Signal</keyword>
<dbReference type="AlphaFoldDB" id="A0A8C9QT82"/>
<proteinExistence type="predicted"/>
<sequence length="66" mass="7244">MVVTFIYLGMMMCCCLCSDYNVLRHVGLSLAAALFLMGIAVMTCEYTLSQASPAGNNMPTLIFMCY</sequence>
<keyword evidence="1" id="KW-0812">Transmembrane</keyword>
<dbReference type="OrthoDB" id="8961850at2759"/>
<accession>A0A8C9QT82</accession>
<feature type="signal peptide" evidence="2">
    <location>
        <begin position="1"/>
        <end position="17"/>
    </location>
</feature>
<evidence type="ECO:0000256" key="1">
    <source>
        <dbReference type="SAM" id="Phobius"/>
    </source>
</evidence>
<evidence type="ECO:0000313" key="4">
    <source>
        <dbReference type="Proteomes" id="UP000694397"/>
    </source>
</evidence>
<reference evidence="3" key="2">
    <citation type="submission" date="2025-08" db="UniProtKB">
        <authorList>
            <consortium name="Ensembl"/>
        </authorList>
    </citation>
    <scope>IDENTIFICATION</scope>
</reference>
<organism evidence="3 4">
    <name type="scientific">Scleropages formosus</name>
    <name type="common">Asian bonytongue</name>
    <name type="synonym">Osteoglossum formosum</name>
    <dbReference type="NCBI Taxonomy" id="113540"/>
    <lineage>
        <taxon>Eukaryota</taxon>
        <taxon>Metazoa</taxon>
        <taxon>Chordata</taxon>
        <taxon>Craniata</taxon>
        <taxon>Vertebrata</taxon>
        <taxon>Euteleostomi</taxon>
        <taxon>Actinopterygii</taxon>
        <taxon>Neopterygii</taxon>
        <taxon>Teleostei</taxon>
        <taxon>Osteoglossocephala</taxon>
        <taxon>Osteoglossomorpha</taxon>
        <taxon>Osteoglossiformes</taxon>
        <taxon>Osteoglossidae</taxon>
        <taxon>Scleropages</taxon>
    </lineage>
</organism>
<evidence type="ECO:0000313" key="3">
    <source>
        <dbReference type="Ensembl" id="ENSSFOP00015003850.1"/>
    </source>
</evidence>
<reference evidence="3 4" key="1">
    <citation type="submission" date="2019-04" db="EMBL/GenBank/DDBJ databases">
        <authorList>
            <consortium name="Wellcome Sanger Institute Data Sharing"/>
        </authorList>
    </citation>
    <scope>NUCLEOTIDE SEQUENCE [LARGE SCALE GENOMIC DNA]</scope>
</reference>
<keyword evidence="1" id="KW-1133">Transmembrane helix</keyword>